<dbReference type="STRING" id="388408.LAX5112_02831"/>
<proteinExistence type="predicted"/>
<evidence type="ECO:0000259" key="1">
    <source>
        <dbReference type="Pfam" id="PF08242"/>
    </source>
</evidence>
<dbReference type="Pfam" id="PF08242">
    <property type="entry name" value="Methyltransf_12"/>
    <property type="match status" value="1"/>
</dbReference>
<protein>
    <submittedName>
        <fullName evidence="2">Biotin biosynthesis protein BioC</fullName>
    </submittedName>
</protein>
<dbReference type="RefSeq" id="WP_055672362.1">
    <property type="nucleotide sequence ID" value="NZ_CXWD01000010.1"/>
</dbReference>
<dbReference type="EMBL" id="CXWD01000010">
    <property type="protein sequence ID" value="CTQ71462.1"/>
    <property type="molecule type" value="Genomic_DNA"/>
</dbReference>
<dbReference type="AlphaFoldDB" id="A0A0M7AAG8"/>
<reference evidence="3" key="1">
    <citation type="submission" date="2015-07" db="EMBL/GenBank/DDBJ databases">
        <authorList>
            <person name="Rodrigo-Torres Lidia"/>
            <person name="Arahal R.David."/>
        </authorList>
    </citation>
    <scope>NUCLEOTIDE SEQUENCE [LARGE SCALE GENOMIC DNA]</scope>
    <source>
        <strain evidence="3">CECT 5112</strain>
    </source>
</reference>
<accession>A0A0M7AAG8</accession>
<evidence type="ECO:0000313" key="2">
    <source>
        <dbReference type="EMBL" id="CTQ71462.1"/>
    </source>
</evidence>
<dbReference type="Proteomes" id="UP000053235">
    <property type="component" value="Unassembled WGS sequence"/>
</dbReference>
<organism evidence="2 3">
    <name type="scientific">Roseibium alexandrii</name>
    <dbReference type="NCBI Taxonomy" id="388408"/>
    <lineage>
        <taxon>Bacteria</taxon>
        <taxon>Pseudomonadati</taxon>
        <taxon>Pseudomonadota</taxon>
        <taxon>Alphaproteobacteria</taxon>
        <taxon>Hyphomicrobiales</taxon>
        <taxon>Stappiaceae</taxon>
        <taxon>Roseibium</taxon>
    </lineage>
</organism>
<dbReference type="CDD" id="cd02440">
    <property type="entry name" value="AdoMet_MTases"/>
    <property type="match status" value="1"/>
</dbReference>
<dbReference type="InterPro" id="IPR013217">
    <property type="entry name" value="Methyltransf_12"/>
</dbReference>
<keyword evidence="3" id="KW-1185">Reference proteome</keyword>
<sequence length="248" mass="28039">MIKAHDPAATPVATDLDPATIFETDWQIYRTLVDNNLLFHQEVSDVLVREITARFSAGFRFLDLACGDADVMSRALRKTTVDHYLGVDLSPQALEIAAKNMEDAPFDARLEQMDILTTLFENPGTYDVIWCGLCLHHFQSIEEKTEVFSAIRSALSSNGVFFSFEPVLPEGVSLGSYNRQNRQKFREDWSPPLTELQFERLMTHIETCDFPETAHGWLTAGRAAGFSTAEELFAIPNGGYCRLFRFEQ</sequence>
<dbReference type="PANTHER" id="PTHR43861:SF1">
    <property type="entry name" value="TRANS-ACONITATE 2-METHYLTRANSFERASE"/>
    <property type="match status" value="1"/>
</dbReference>
<dbReference type="OrthoDB" id="552816at2"/>
<dbReference type="InterPro" id="IPR029063">
    <property type="entry name" value="SAM-dependent_MTases_sf"/>
</dbReference>
<dbReference type="Gene3D" id="3.40.50.150">
    <property type="entry name" value="Vaccinia Virus protein VP39"/>
    <property type="match status" value="1"/>
</dbReference>
<feature type="domain" description="Methyltransferase type 12" evidence="1">
    <location>
        <begin position="62"/>
        <end position="161"/>
    </location>
</feature>
<dbReference type="PANTHER" id="PTHR43861">
    <property type="entry name" value="TRANS-ACONITATE 2-METHYLTRANSFERASE-RELATED"/>
    <property type="match status" value="1"/>
</dbReference>
<name>A0A0M7AAG8_9HYPH</name>
<gene>
    <name evidence="2" type="ORF">LAX5112_02831</name>
</gene>
<evidence type="ECO:0000313" key="3">
    <source>
        <dbReference type="Proteomes" id="UP000053235"/>
    </source>
</evidence>
<dbReference type="SUPFAM" id="SSF53335">
    <property type="entry name" value="S-adenosyl-L-methionine-dependent methyltransferases"/>
    <property type="match status" value="1"/>
</dbReference>